<evidence type="ECO:0000256" key="1">
    <source>
        <dbReference type="ARBA" id="ARBA00022679"/>
    </source>
</evidence>
<dbReference type="SUPFAM" id="SSF56112">
    <property type="entry name" value="Protein kinase-like (PK-like)"/>
    <property type="match status" value="1"/>
</dbReference>
<dbReference type="InterPro" id="IPR000719">
    <property type="entry name" value="Prot_kinase_dom"/>
</dbReference>
<comment type="caution">
    <text evidence="9">The sequence shown here is derived from an EMBL/GenBank/DDBJ whole genome shotgun (WGS) entry which is preliminary data.</text>
</comment>
<feature type="transmembrane region" description="Helical" evidence="7">
    <location>
        <begin position="497"/>
        <end position="518"/>
    </location>
</feature>
<dbReference type="Gene3D" id="1.10.510.10">
    <property type="entry name" value="Transferase(Phosphotransferase) domain 1"/>
    <property type="match status" value="1"/>
</dbReference>
<keyword evidence="7" id="KW-1133">Transmembrane helix</keyword>
<evidence type="ECO:0000256" key="3">
    <source>
        <dbReference type="ARBA" id="ARBA00022777"/>
    </source>
</evidence>
<dbReference type="SMART" id="SM00220">
    <property type="entry name" value="S_TKc"/>
    <property type="match status" value="1"/>
</dbReference>
<sequence>MATPATTAREYRTLLAKSKLLPPEEVEAQYRQWQQERPGSDDRVDSFRRFLVARKCLTDYQAALLQRGRSDGFFLGGYKILDRIGKGQMGGVYKAVHNFGQLVALKILPASKAKNPHTLGRFQREARLLTQLDHPNVVRAYQVGESSGVHYIAMEVLEGETLGEALERRKQLPWAEAARLMRQVLDGLQHLHDRRTVHRDLKPTNIMLVPEPVKGKPDTTWDATAKILDVGLGRELFDDEIPEGQIDTQLTQEGSVLGTPDYLAPEQAKDARSADIRADIYSAGCVLYHCVTGRTPFPDANIMAQILKHATEKPAPLGSIVPDLPAGFQQVVDRFMAKAPNERFQTPAEAAAALKPFDTGGAPAAPSKIAPAYKDWLASESQLEMPKEILQDTIVRPHAAVPAKAAGPAISATSKSSPGKAVPAPKSGTTSLPAKPAPARPAPVPVPAPLPLPVPIPIPAVEEVDVELVTEPMGAPLARPVPVPPVRPLWQPDRRDWIMLAAGATGVLSAVGIGYGLARALRRKSEPTEEEK</sequence>
<reference evidence="9 10" key="1">
    <citation type="submission" date="2021-04" db="EMBL/GenBank/DDBJ databases">
        <authorList>
            <person name="Ivanova A."/>
        </authorList>
    </citation>
    <scope>NUCLEOTIDE SEQUENCE [LARGE SCALE GENOMIC DNA]</scope>
    <source>
        <strain evidence="9 10">G18</strain>
    </source>
</reference>
<keyword evidence="3 9" id="KW-0418">Kinase</keyword>
<evidence type="ECO:0000256" key="2">
    <source>
        <dbReference type="ARBA" id="ARBA00022741"/>
    </source>
</evidence>
<dbReference type="PROSITE" id="PS00107">
    <property type="entry name" value="PROTEIN_KINASE_ATP"/>
    <property type="match status" value="1"/>
</dbReference>
<proteinExistence type="predicted"/>
<dbReference type="InterPro" id="IPR017441">
    <property type="entry name" value="Protein_kinase_ATP_BS"/>
</dbReference>
<evidence type="ECO:0000313" key="9">
    <source>
        <dbReference type="EMBL" id="MBP3958246.1"/>
    </source>
</evidence>
<feature type="binding site" evidence="5">
    <location>
        <position position="106"/>
    </location>
    <ligand>
        <name>ATP</name>
        <dbReference type="ChEBI" id="CHEBI:30616"/>
    </ligand>
</feature>
<feature type="domain" description="Protein kinase" evidence="8">
    <location>
        <begin position="78"/>
        <end position="358"/>
    </location>
</feature>
<keyword evidence="10" id="KW-1185">Reference proteome</keyword>
<dbReference type="Proteomes" id="UP000676565">
    <property type="component" value="Unassembled WGS sequence"/>
</dbReference>
<evidence type="ECO:0000256" key="7">
    <source>
        <dbReference type="SAM" id="Phobius"/>
    </source>
</evidence>
<dbReference type="InterPro" id="IPR011009">
    <property type="entry name" value="Kinase-like_dom_sf"/>
</dbReference>
<accession>A0ABS5BWX3</accession>
<evidence type="ECO:0000256" key="4">
    <source>
        <dbReference type="ARBA" id="ARBA00022840"/>
    </source>
</evidence>
<protein>
    <submittedName>
        <fullName evidence="9">Protein kinase</fullName>
    </submittedName>
</protein>
<keyword evidence="1" id="KW-0808">Transferase</keyword>
<gene>
    <name evidence="9" type="ORF">J8F10_23605</name>
</gene>
<name>A0ABS5BWX3_9BACT</name>
<feature type="region of interest" description="Disordered" evidence="6">
    <location>
        <begin position="406"/>
        <end position="442"/>
    </location>
</feature>
<evidence type="ECO:0000256" key="6">
    <source>
        <dbReference type="SAM" id="MobiDB-lite"/>
    </source>
</evidence>
<keyword evidence="2 5" id="KW-0547">Nucleotide-binding</keyword>
<dbReference type="CDD" id="cd14014">
    <property type="entry name" value="STKc_PknB_like"/>
    <property type="match status" value="1"/>
</dbReference>
<dbReference type="PANTHER" id="PTHR43289:SF6">
    <property type="entry name" value="SERINE_THREONINE-PROTEIN KINASE NEKL-3"/>
    <property type="match status" value="1"/>
</dbReference>
<keyword evidence="7" id="KW-0472">Membrane</keyword>
<dbReference type="RefSeq" id="WP_210658050.1">
    <property type="nucleotide sequence ID" value="NZ_JAGKQQ010000001.1"/>
</dbReference>
<organism evidence="9 10">
    <name type="scientific">Gemmata palustris</name>
    <dbReference type="NCBI Taxonomy" id="2822762"/>
    <lineage>
        <taxon>Bacteria</taxon>
        <taxon>Pseudomonadati</taxon>
        <taxon>Planctomycetota</taxon>
        <taxon>Planctomycetia</taxon>
        <taxon>Gemmatales</taxon>
        <taxon>Gemmataceae</taxon>
        <taxon>Gemmata</taxon>
    </lineage>
</organism>
<dbReference type="Gene3D" id="3.30.200.20">
    <property type="entry name" value="Phosphorylase Kinase, domain 1"/>
    <property type="match status" value="1"/>
</dbReference>
<keyword evidence="7" id="KW-0812">Transmembrane</keyword>
<dbReference type="Pfam" id="PF00069">
    <property type="entry name" value="Pkinase"/>
    <property type="match status" value="1"/>
</dbReference>
<dbReference type="EMBL" id="JAGKQQ010000001">
    <property type="protein sequence ID" value="MBP3958246.1"/>
    <property type="molecule type" value="Genomic_DNA"/>
</dbReference>
<evidence type="ECO:0000256" key="5">
    <source>
        <dbReference type="PROSITE-ProRule" id="PRU10141"/>
    </source>
</evidence>
<keyword evidence="4 5" id="KW-0067">ATP-binding</keyword>
<evidence type="ECO:0000259" key="8">
    <source>
        <dbReference type="PROSITE" id="PS50011"/>
    </source>
</evidence>
<evidence type="ECO:0000313" key="10">
    <source>
        <dbReference type="Proteomes" id="UP000676565"/>
    </source>
</evidence>
<dbReference type="GO" id="GO:0016301">
    <property type="term" value="F:kinase activity"/>
    <property type="evidence" value="ECO:0007669"/>
    <property type="project" value="UniProtKB-KW"/>
</dbReference>
<dbReference type="PANTHER" id="PTHR43289">
    <property type="entry name" value="MITOGEN-ACTIVATED PROTEIN KINASE KINASE KINASE 20-RELATED"/>
    <property type="match status" value="1"/>
</dbReference>
<dbReference type="PROSITE" id="PS50011">
    <property type="entry name" value="PROTEIN_KINASE_DOM"/>
    <property type="match status" value="1"/>
</dbReference>